<sequence>MNRFEAAGLFVEAAKGKRVIVLTERRWEIGDAIRCFVEHPDISAWPGFRVCRRNGEERVDLGGRGRIVFHSAASNLRGLSADIVLVSEDAYRAMNDGRREEFLRDARAIVSASGCPEVVTDRGTRLS</sequence>
<protein>
    <submittedName>
        <fullName evidence="1">Uncharacterized protein</fullName>
    </submittedName>
</protein>
<evidence type="ECO:0000313" key="1">
    <source>
        <dbReference type="EMBL" id="KJL49526.1"/>
    </source>
</evidence>
<comment type="caution">
    <text evidence="1">The sequence shown here is derived from an EMBL/GenBank/DDBJ whole genome shotgun (WGS) entry which is preliminary data.</text>
</comment>
<name>A0A0M2HS47_9MICO</name>
<reference evidence="1 2" key="1">
    <citation type="submission" date="2015-02" db="EMBL/GenBank/DDBJ databases">
        <title>Draft genome sequences of ten Microbacterium spp. with emphasis on heavy metal contaminated environments.</title>
        <authorList>
            <person name="Corretto E."/>
        </authorList>
    </citation>
    <scope>NUCLEOTIDE SEQUENCE [LARGE SCALE GENOMIC DNA]</scope>
    <source>
        <strain evidence="1 2">SA35</strain>
    </source>
</reference>
<keyword evidence="2" id="KW-1185">Reference proteome</keyword>
<dbReference type="AlphaFoldDB" id="A0A0M2HS47"/>
<organism evidence="1 2">
    <name type="scientific">Microbacterium hydrocarbonoxydans</name>
    <dbReference type="NCBI Taxonomy" id="273678"/>
    <lineage>
        <taxon>Bacteria</taxon>
        <taxon>Bacillati</taxon>
        <taxon>Actinomycetota</taxon>
        <taxon>Actinomycetes</taxon>
        <taxon>Micrococcales</taxon>
        <taxon>Microbacteriaceae</taxon>
        <taxon>Microbacterium</taxon>
    </lineage>
</organism>
<dbReference type="STRING" id="273678.RS84_00239"/>
<accession>A0A0M2HS47</accession>
<dbReference type="Proteomes" id="UP000033900">
    <property type="component" value="Unassembled WGS sequence"/>
</dbReference>
<dbReference type="EMBL" id="JYJB01000003">
    <property type="protein sequence ID" value="KJL49526.1"/>
    <property type="molecule type" value="Genomic_DNA"/>
</dbReference>
<dbReference type="RefSeq" id="WP_045255915.1">
    <property type="nucleotide sequence ID" value="NZ_JYJB01000003.1"/>
</dbReference>
<gene>
    <name evidence="1" type="ORF">RS84_00239</name>
</gene>
<evidence type="ECO:0000313" key="2">
    <source>
        <dbReference type="Proteomes" id="UP000033900"/>
    </source>
</evidence>
<proteinExistence type="predicted"/>
<dbReference type="OrthoDB" id="5083977at2"/>
<dbReference type="PATRIC" id="fig|273678.4.peg.231"/>